<evidence type="ECO:0000313" key="5">
    <source>
        <dbReference type="Proteomes" id="UP000295685"/>
    </source>
</evidence>
<feature type="chain" id="PRO_5020357239" description="Secreted protein" evidence="1">
    <location>
        <begin position="26"/>
        <end position="183"/>
    </location>
</feature>
<comment type="caution">
    <text evidence="2">The sequence shown here is derived from an EMBL/GenBank/DDBJ whole genome shotgun (WGS) entry which is preliminary data.</text>
</comment>
<keyword evidence="1" id="KW-0732">Signal</keyword>
<evidence type="ECO:0008006" key="6">
    <source>
        <dbReference type="Google" id="ProtNLM"/>
    </source>
</evidence>
<evidence type="ECO:0000256" key="1">
    <source>
        <dbReference type="SAM" id="SignalP"/>
    </source>
</evidence>
<reference evidence="4 5" key="1">
    <citation type="journal article" date="2019" name="Sci. Rep.">
        <title>Extended insight into the Mycobacterium chelonae-abscessus complex through whole genome sequencing of Mycobacterium salmoniphilum outbreak and Mycobacterium salmoniphilum-like strains.</title>
        <authorList>
            <person name="Behra P.R.K."/>
            <person name="Das S."/>
            <person name="Pettersson B.M.F."/>
            <person name="Shirreff L."/>
            <person name="DuCote T."/>
            <person name="Jacobsson K.G."/>
            <person name="Ennis D.G."/>
            <person name="Kirsebom L.A."/>
        </authorList>
    </citation>
    <scope>NUCLEOTIDE SEQUENCE [LARGE SCALE GENOMIC DNA]</scope>
    <source>
        <strain evidence="3 4">CCUG 60883</strain>
        <strain evidence="2 5">CCUG 60885</strain>
    </source>
</reference>
<dbReference type="Proteomes" id="UP000295685">
    <property type="component" value="Unassembled WGS sequence"/>
</dbReference>
<dbReference type="EMBL" id="PECM01000009">
    <property type="protein sequence ID" value="TEA02969.1"/>
    <property type="molecule type" value="Genomic_DNA"/>
</dbReference>
<evidence type="ECO:0000313" key="4">
    <source>
        <dbReference type="Proteomes" id="UP000294844"/>
    </source>
</evidence>
<evidence type="ECO:0000313" key="3">
    <source>
        <dbReference type="EMBL" id="TEA02969.1"/>
    </source>
</evidence>
<sequence precursor="true">MMWSWRVAAPIVALMVVSVTPVAHAEPEFPDVSSFAAVELKDYGVGLDFLGNSQGYQFTSPAGYRCRVYHVAKAYPDKFGQCWGNLPGTTENVVLVSDSQEAHFETRDLTTLDKYSVWSDGHEVEKTFEPGDYKLLPVGGRIYDPSSGTCVVDVQMTACITEQNPTNGDRHGFLLSPEGYRLF</sequence>
<name>A0A4R8SLC1_9MYCO</name>
<evidence type="ECO:0000313" key="2">
    <source>
        <dbReference type="EMBL" id="TDZ98439.1"/>
    </source>
</evidence>
<proteinExistence type="predicted"/>
<dbReference type="Proteomes" id="UP000294844">
    <property type="component" value="Unassembled WGS sequence"/>
</dbReference>
<accession>A0A4R8SLC1</accession>
<dbReference type="EMBL" id="PECK01000001">
    <property type="protein sequence ID" value="TDZ98439.1"/>
    <property type="molecule type" value="Genomic_DNA"/>
</dbReference>
<dbReference type="AlphaFoldDB" id="A0A4R8SLC1"/>
<keyword evidence="4" id="KW-1185">Reference proteome</keyword>
<protein>
    <recommendedName>
        <fullName evidence="6">Secreted protein</fullName>
    </recommendedName>
</protein>
<organism evidence="2 5">
    <name type="scientific">Mycobacteroides salmoniphilum</name>
    <dbReference type="NCBI Taxonomy" id="404941"/>
    <lineage>
        <taxon>Bacteria</taxon>
        <taxon>Bacillati</taxon>
        <taxon>Actinomycetota</taxon>
        <taxon>Actinomycetes</taxon>
        <taxon>Mycobacteriales</taxon>
        <taxon>Mycobacteriaceae</taxon>
        <taxon>Mycobacteroides</taxon>
    </lineage>
</organism>
<gene>
    <name evidence="3" type="ORF">CCUG60883_03592</name>
    <name evidence="2" type="ORF">CCUG60885_00308</name>
</gene>
<feature type="signal peptide" evidence="1">
    <location>
        <begin position="1"/>
        <end position="25"/>
    </location>
</feature>